<feature type="transmembrane region" description="Helical" evidence="1">
    <location>
        <begin position="6"/>
        <end position="29"/>
    </location>
</feature>
<name>A0A0G1PNB2_9BACT</name>
<comment type="caution">
    <text evidence="2">The sequence shown here is derived from an EMBL/GenBank/DDBJ whole genome shotgun (WGS) entry which is preliminary data.</text>
</comment>
<evidence type="ECO:0000256" key="1">
    <source>
        <dbReference type="SAM" id="Phobius"/>
    </source>
</evidence>
<sequence length="300" mass="31587">MQESKALHYVLGLSLAMIALFVVVALVMINTRASDSEVTINNVSPTVVESALDAGAAITLTSGTTKEVVATATVQDTNGNADIATVLMVLYRSGATGGTACSSDDNDCYRINECVLTNNADPLQKVATCTFVMDHYADSTSASGRYPAENWKLYVRVADTDATTGELNTTTTEVNDLLSLSIPSVINFGTVSLGNQGYTNLTIENQGNMRSGVNISSSDDDMDCTVRGAIPRDKQEHKDATFAIGAGTDLSATPTDTTLTIDWQATGTDTSDILYMGVDVLPSGLEGVCTMVDTLTAFAK</sequence>
<dbReference type="AlphaFoldDB" id="A0A0G1PNB2"/>
<protein>
    <submittedName>
        <fullName evidence="2">Uncharacterized protein</fullName>
    </submittedName>
</protein>
<gene>
    <name evidence="2" type="ORF">UX45_C0002G0038</name>
</gene>
<reference evidence="2 3" key="1">
    <citation type="journal article" date="2015" name="Nature">
        <title>rRNA introns, odd ribosomes, and small enigmatic genomes across a large radiation of phyla.</title>
        <authorList>
            <person name="Brown C.T."/>
            <person name="Hug L.A."/>
            <person name="Thomas B.C."/>
            <person name="Sharon I."/>
            <person name="Castelle C.J."/>
            <person name="Singh A."/>
            <person name="Wilkins M.J."/>
            <person name="Williams K.H."/>
            <person name="Banfield J.F."/>
        </authorList>
    </citation>
    <scope>NUCLEOTIDE SEQUENCE [LARGE SCALE GENOMIC DNA]</scope>
</reference>
<accession>A0A0G1PNB2</accession>
<evidence type="ECO:0000313" key="3">
    <source>
        <dbReference type="Proteomes" id="UP000034705"/>
    </source>
</evidence>
<dbReference type="Proteomes" id="UP000034705">
    <property type="component" value="Unassembled WGS sequence"/>
</dbReference>
<organism evidence="2 3">
    <name type="scientific">Candidatus Uhrbacteria bacterium GW2011_GWF2_46_218</name>
    <dbReference type="NCBI Taxonomy" id="1619001"/>
    <lineage>
        <taxon>Bacteria</taxon>
        <taxon>Candidatus Uhriibacteriota</taxon>
    </lineage>
</organism>
<evidence type="ECO:0000313" key="2">
    <source>
        <dbReference type="EMBL" id="KKU34241.1"/>
    </source>
</evidence>
<dbReference type="EMBL" id="LCMG01000002">
    <property type="protein sequence ID" value="KKU34241.1"/>
    <property type="molecule type" value="Genomic_DNA"/>
</dbReference>
<keyword evidence="1" id="KW-1133">Transmembrane helix</keyword>
<keyword evidence="1" id="KW-0812">Transmembrane</keyword>
<proteinExistence type="predicted"/>
<keyword evidence="1" id="KW-0472">Membrane</keyword>